<accession>Q238W4</accession>
<feature type="compositionally biased region" description="Polar residues" evidence="2">
    <location>
        <begin position="1185"/>
        <end position="1195"/>
    </location>
</feature>
<dbReference type="HOGENOM" id="CLU_264247_0_0_1"/>
<feature type="region of interest" description="Disordered" evidence="2">
    <location>
        <begin position="1215"/>
        <end position="1246"/>
    </location>
</feature>
<feature type="compositionally biased region" description="Polar residues" evidence="2">
    <location>
        <begin position="282"/>
        <end position="291"/>
    </location>
</feature>
<feature type="compositionally biased region" description="Polar residues" evidence="2">
    <location>
        <begin position="1166"/>
        <end position="1177"/>
    </location>
</feature>
<feature type="coiled-coil region" evidence="1">
    <location>
        <begin position="859"/>
        <end position="886"/>
    </location>
</feature>
<feature type="coiled-coil region" evidence="1">
    <location>
        <begin position="605"/>
        <end position="729"/>
    </location>
</feature>
<evidence type="ECO:0000256" key="1">
    <source>
        <dbReference type="SAM" id="Coils"/>
    </source>
</evidence>
<evidence type="ECO:0000256" key="2">
    <source>
        <dbReference type="SAM" id="MobiDB-lite"/>
    </source>
</evidence>
<feature type="compositionally biased region" description="Basic and acidic residues" evidence="2">
    <location>
        <begin position="1136"/>
        <end position="1165"/>
    </location>
</feature>
<keyword evidence="1" id="KW-0175">Coiled coil</keyword>
<feature type="region of interest" description="Disordered" evidence="2">
    <location>
        <begin position="1117"/>
        <end position="1195"/>
    </location>
</feature>
<feature type="region of interest" description="Disordered" evidence="2">
    <location>
        <begin position="247"/>
        <end position="291"/>
    </location>
</feature>
<dbReference type="GeneID" id="7823958"/>
<dbReference type="InParanoid" id="Q238W4"/>
<reference evidence="4" key="1">
    <citation type="journal article" date="2006" name="PLoS Biol.">
        <title>Macronuclear genome sequence of the ciliate Tetrahymena thermophila, a model eukaryote.</title>
        <authorList>
            <person name="Eisen J.A."/>
            <person name="Coyne R.S."/>
            <person name="Wu M."/>
            <person name="Wu D."/>
            <person name="Thiagarajan M."/>
            <person name="Wortman J.R."/>
            <person name="Badger J.H."/>
            <person name="Ren Q."/>
            <person name="Amedeo P."/>
            <person name="Jones K.M."/>
            <person name="Tallon L.J."/>
            <person name="Delcher A.L."/>
            <person name="Salzberg S.L."/>
            <person name="Silva J.C."/>
            <person name="Haas B.J."/>
            <person name="Majoros W.H."/>
            <person name="Farzad M."/>
            <person name="Carlton J.M."/>
            <person name="Smith R.K. Jr."/>
            <person name="Garg J."/>
            <person name="Pearlman R.E."/>
            <person name="Karrer K.M."/>
            <person name="Sun L."/>
            <person name="Manning G."/>
            <person name="Elde N.C."/>
            <person name="Turkewitz A.P."/>
            <person name="Asai D.J."/>
            <person name="Wilkes D.E."/>
            <person name="Wang Y."/>
            <person name="Cai H."/>
            <person name="Collins K."/>
            <person name="Stewart B.A."/>
            <person name="Lee S.R."/>
            <person name="Wilamowska K."/>
            <person name="Weinberg Z."/>
            <person name="Ruzzo W.L."/>
            <person name="Wloga D."/>
            <person name="Gaertig J."/>
            <person name="Frankel J."/>
            <person name="Tsao C.-C."/>
            <person name="Gorovsky M.A."/>
            <person name="Keeling P.J."/>
            <person name="Waller R.F."/>
            <person name="Patron N.J."/>
            <person name="Cherry J.M."/>
            <person name="Stover N.A."/>
            <person name="Krieger C.J."/>
            <person name="del Toro C."/>
            <person name="Ryder H.F."/>
            <person name="Williamson S.C."/>
            <person name="Barbeau R.A."/>
            <person name="Hamilton E.P."/>
            <person name="Orias E."/>
        </authorList>
    </citation>
    <scope>NUCLEOTIDE SEQUENCE [LARGE SCALE GENOMIC DNA]</scope>
    <source>
        <strain evidence="4">SB210</strain>
    </source>
</reference>
<feature type="compositionally biased region" description="Low complexity" evidence="2">
    <location>
        <begin position="1081"/>
        <end position="1098"/>
    </location>
</feature>
<dbReference type="Proteomes" id="UP000009168">
    <property type="component" value="Unassembled WGS sequence"/>
</dbReference>
<evidence type="ECO:0000313" key="3">
    <source>
        <dbReference type="EMBL" id="EAR93106.2"/>
    </source>
</evidence>
<feature type="compositionally biased region" description="Low complexity" evidence="2">
    <location>
        <begin position="249"/>
        <end position="267"/>
    </location>
</feature>
<sequence length="1246" mass="145489">MDQFSISSNKEDSYNGTFSNNSKQNYHQQKEILRSNNPSVKNIEAVSSTSKFDAQMLQNEIQNIRQNQIAQESQNFNSQFIENKEDENFEYELNDLTDKDDISHQNCYEDLLGFKNNHKVYDFNSPEISSDNLKKQDKKNTADNIGTSSFMHQSFSSQINNIVFQSSNNNNNQQLLSQNGKQIQQYQQQSLIDGNFSLNQNNDMTQDEMLLDNNEYEAQDQDDQEGFEDQETSVKFRKQQNKFQKIKTQSEQQLCQQQQRMNNQRLSDSNPLLPLHDHSNVKNKQGNQSSSQNFKLFNQNQNVKKNNYLTSEESNTGLINNYNPKNNQSQELKNQFNRINNQEDQYYKSSSEQNKDFLIKQRKGEIEGDDEEEEDDGIVSSMSAINVQFVTLQNDLGDSTQKKTDLKQYFHMNNSIQNSLQGGSKEDFLFNNQSAHFSTMNPQYLESCQNQYNIQMYQKHSNNNNNSNNNNQQPQMQNLISDGDREQKYEQNIDSDSAPYTPYRLYNIQQTTEQTNRSSARVVEQTIDSNQKNIQEKLKQNQMIQNQHNSLNAVKDFPDRQQNKKNKLKNEMCIGFVENNEINYKTIDVNEQKNNSSENLNQNIMQKLYKKNQELTQNNKKLVQENQMLKQELENMKTDLLKKYEEIRKNNESLFKNFEEQSNLMLKKQKEKYEEKLQKLQLSLREQETQNLYKKDNFRDRNNQLYAMVLKLEREKQELNDKNLILIKKQINAKSENHKNTLNMISYTNNPDQSELDINNKSNLSQLSLPYRKLKMGNDDSTLNLENQQTLNNQNSFCQGIISPSSFSSRQNQKSKSIDIVRKNMQFNSAANINEKISQNNYNNQTETQYQDFKVQAEKHILEKKYDDLFSKYKRLLDENHELRKNQLLSQNEKEIDKSLDQQTSIISPSITTAEARLSNYLNQQQANSHYQSNQSCNQNSQQTNNVSTQCASNYYQLPPSRDQILSKPYSKIISDNSNNNSIMNKERSNSYYLNKRTINFKPSQNTIQMYDPLNFSTQDEYETVNQSKADSSTANILLYHNYKTQDSTDSPQRALKKKSIHLSYYNPKYFSNNEQVKESLTNYNSNDNNNEQLSDQNPCSLVRMNNYVLSRKYVEETKQKKKSVSKNKESKKKKQSLDKSNLDISGIREKNNKQVAIHDDKENNASHNIVKNSTNQDKAKKLRSNSLAKTPVASTKTTINHDKDTSLIEGNKLSKKNQANKKEIKRSSSNNNKGCKTPIFSKIRF</sequence>
<feature type="region of interest" description="Disordered" evidence="2">
    <location>
        <begin position="1"/>
        <end position="39"/>
    </location>
</feature>
<evidence type="ECO:0000313" key="4">
    <source>
        <dbReference type="Proteomes" id="UP000009168"/>
    </source>
</evidence>
<feature type="compositionally biased region" description="Basic and acidic residues" evidence="2">
    <location>
        <begin position="132"/>
        <end position="141"/>
    </location>
</feature>
<feature type="region of interest" description="Disordered" evidence="2">
    <location>
        <begin position="127"/>
        <end position="148"/>
    </location>
</feature>
<feature type="compositionally biased region" description="Basic and acidic residues" evidence="2">
    <location>
        <begin position="353"/>
        <end position="366"/>
    </location>
</feature>
<protein>
    <submittedName>
        <fullName evidence="3">Uncharacterized protein</fullName>
    </submittedName>
</protein>
<proteinExistence type="predicted"/>
<feature type="region of interest" description="Disordered" evidence="2">
    <location>
        <begin position="346"/>
        <end position="374"/>
    </location>
</feature>
<dbReference type="KEGG" id="tet:TTHERM_00449560"/>
<feature type="compositionally biased region" description="Basic residues" evidence="2">
    <location>
        <begin position="1120"/>
        <end position="1135"/>
    </location>
</feature>
<name>Q238W4_TETTS</name>
<dbReference type="RefSeq" id="XP_001013351.2">
    <property type="nucleotide sequence ID" value="XM_001013351.2"/>
</dbReference>
<organism evidence="3 4">
    <name type="scientific">Tetrahymena thermophila (strain SB210)</name>
    <dbReference type="NCBI Taxonomy" id="312017"/>
    <lineage>
        <taxon>Eukaryota</taxon>
        <taxon>Sar</taxon>
        <taxon>Alveolata</taxon>
        <taxon>Ciliophora</taxon>
        <taxon>Intramacronucleata</taxon>
        <taxon>Oligohymenophorea</taxon>
        <taxon>Hymenostomatida</taxon>
        <taxon>Tetrahymenina</taxon>
        <taxon>Tetrahymenidae</taxon>
        <taxon>Tetrahymena</taxon>
    </lineage>
</organism>
<feature type="compositionally biased region" description="Polar residues" evidence="2">
    <location>
        <begin position="1"/>
        <end position="27"/>
    </location>
</feature>
<dbReference type="EMBL" id="GG662738">
    <property type="protein sequence ID" value="EAR93106.2"/>
    <property type="molecule type" value="Genomic_DNA"/>
</dbReference>
<dbReference type="AlphaFoldDB" id="Q238W4"/>
<keyword evidence="4" id="KW-1185">Reference proteome</keyword>
<feature type="region of interest" description="Disordered" evidence="2">
    <location>
        <begin position="1081"/>
        <end position="1101"/>
    </location>
</feature>
<gene>
    <name evidence="3" type="ORF">TTHERM_00449560</name>
</gene>